<dbReference type="EMBL" id="JAIWYP010000013">
    <property type="protein sequence ID" value="KAH3721419.1"/>
    <property type="molecule type" value="Genomic_DNA"/>
</dbReference>
<evidence type="ECO:0000259" key="1">
    <source>
        <dbReference type="Pfam" id="PF05347"/>
    </source>
</evidence>
<keyword evidence="3" id="KW-1185">Reference proteome</keyword>
<dbReference type="AlphaFoldDB" id="A0A9D4CD10"/>
<reference evidence="2" key="1">
    <citation type="journal article" date="2019" name="bioRxiv">
        <title>The Genome of the Zebra Mussel, Dreissena polymorpha: A Resource for Invasive Species Research.</title>
        <authorList>
            <person name="McCartney M.A."/>
            <person name="Auch B."/>
            <person name="Kono T."/>
            <person name="Mallez S."/>
            <person name="Zhang Y."/>
            <person name="Obille A."/>
            <person name="Becker A."/>
            <person name="Abrahante J.E."/>
            <person name="Garbe J."/>
            <person name="Badalamenti J.P."/>
            <person name="Herman A."/>
            <person name="Mangelson H."/>
            <person name="Liachko I."/>
            <person name="Sullivan S."/>
            <person name="Sone E.D."/>
            <person name="Koren S."/>
            <person name="Silverstein K.A.T."/>
            <person name="Beckman K.B."/>
            <person name="Gohl D.M."/>
        </authorList>
    </citation>
    <scope>NUCLEOTIDE SEQUENCE</scope>
    <source>
        <strain evidence="2">Duluth1</strain>
        <tissue evidence="2">Whole animal</tissue>
    </source>
</reference>
<comment type="caution">
    <text evidence="2">The sequence shown here is derived from an EMBL/GenBank/DDBJ whole genome shotgun (WGS) entry which is preliminary data.</text>
</comment>
<dbReference type="Proteomes" id="UP000828390">
    <property type="component" value="Unassembled WGS sequence"/>
</dbReference>
<sequence>MSSKAHVLLLYRQCLKKGRTLQLTNKDYFNRRLRSEFKTNKTLAKDAEIQLAIEVNICQIDVELSCEYKLI</sequence>
<organism evidence="2 3">
    <name type="scientific">Dreissena polymorpha</name>
    <name type="common">Zebra mussel</name>
    <name type="synonym">Mytilus polymorpha</name>
    <dbReference type="NCBI Taxonomy" id="45954"/>
    <lineage>
        <taxon>Eukaryota</taxon>
        <taxon>Metazoa</taxon>
        <taxon>Spiralia</taxon>
        <taxon>Lophotrochozoa</taxon>
        <taxon>Mollusca</taxon>
        <taxon>Bivalvia</taxon>
        <taxon>Autobranchia</taxon>
        <taxon>Heteroconchia</taxon>
        <taxon>Euheterodonta</taxon>
        <taxon>Imparidentia</taxon>
        <taxon>Neoheterodontei</taxon>
        <taxon>Myida</taxon>
        <taxon>Dreissenoidea</taxon>
        <taxon>Dreissenidae</taxon>
        <taxon>Dreissena</taxon>
    </lineage>
</organism>
<protein>
    <recommendedName>
        <fullName evidence="1">Complex 1 LYR protein domain-containing protein</fullName>
    </recommendedName>
</protein>
<accession>A0A9D4CD10</accession>
<proteinExistence type="predicted"/>
<name>A0A9D4CD10_DREPO</name>
<evidence type="ECO:0000313" key="3">
    <source>
        <dbReference type="Proteomes" id="UP000828390"/>
    </source>
</evidence>
<gene>
    <name evidence="2" type="ORF">DPMN_064342</name>
</gene>
<reference evidence="2" key="2">
    <citation type="submission" date="2020-11" db="EMBL/GenBank/DDBJ databases">
        <authorList>
            <person name="McCartney M.A."/>
            <person name="Auch B."/>
            <person name="Kono T."/>
            <person name="Mallez S."/>
            <person name="Becker A."/>
            <person name="Gohl D.M."/>
            <person name="Silverstein K.A.T."/>
            <person name="Koren S."/>
            <person name="Bechman K.B."/>
            <person name="Herman A."/>
            <person name="Abrahante J.E."/>
            <person name="Garbe J."/>
        </authorList>
    </citation>
    <scope>NUCLEOTIDE SEQUENCE</scope>
    <source>
        <strain evidence="2">Duluth1</strain>
        <tissue evidence="2">Whole animal</tissue>
    </source>
</reference>
<feature type="domain" description="Complex 1 LYR protein" evidence="1">
    <location>
        <begin position="6"/>
        <end position="53"/>
    </location>
</feature>
<dbReference type="InterPro" id="IPR008011">
    <property type="entry name" value="Complex1_LYR_dom"/>
</dbReference>
<dbReference type="Pfam" id="PF05347">
    <property type="entry name" value="Complex1_LYR"/>
    <property type="match status" value="1"/>
</dbReference>
<evidence type="ECO:0000313" key="2">
    <source>
        <dbReference type="EMBL" id="KAH3721419.1"/>
    </source>
</evidence>